<dbReference type="Gene3D" id="1.10.30.10">
    <property type="entry name" value="High mobility group box domain"/>
    <property type="match status" value="1"/>
</dbReference>
<dbReference type="InterPro" id="IPR036910">
    <property type="entry name" value="HMG_box_dom_sf"/>
</dbReference>
<dbReference type="PANTHER" id="PTHR48112:SF22">
    <property type="entry name" value="MITOCHONDRIAL TRANSCRIPTION FACTOR A, ISOFORM B"/>
    <property type="match status" value="1"/>
</dbReference>
<accession>A0A137P1B4</accession>
<dbReference type="InterPro" id="IPR009071">
    <property type="entry name" value="HMG_box_dom"/>
</dbReference>
<dbReference type="STRING" id="796925.A0A137P1B4"/>
<dbReference type="EMBL" id="KQ964559">
    <property type="protein sequence ID" value="KXN68833.1"/>
    <property type="molecule type" value="Genomic_DNA"/>
</dbReference>
<feature type="compositionally biased region" description="Basic and acidic residues" evidence="3">
    <location>
        <begin position="46"/>
        <end position="57"/>
    </location>
</feature>
<feature type="DNA-binding region" description="HMG box" evidence="2">
    <location>
        <begin position="58"/>
        <end position="126"/>
    </location>
</feature>
<evidence type="ECO:0000256" key="2">
    <source>
        <dbReference type="PROSITE-ProRule" id="PRU00267"/>
    </source>
</evidence>
<dbReference type="OMA" id="PAFENQK"/>
<dbReference type="AlphaFoldDB" id="A0A137P1B4"/>
<gene>
    <name evidence="5" type="ORF">CONCODRAFT_8849</name>
</gene>
<dbReference type="GO" id="GO:0003677">
    <property type="term" value="F:DNA binding"/>
    <property type="evidence" value="ECO:0007669"/>
    <property type="project" value="UniProtKB-UniRule"/>
</dbReference>
<organism evidence="5 6">
    <name type="scientific">Conidiobolus coronatus (strain ATCC 28846 / CBS 209.66 / NRRL 28638)</name>
    <name type="common">Delacroixia coronata</name>
    <dbReference type="NCBI Taxonomy" id="796925"/>
    <lineage>
        <taxon>Eukaryota</taxon>
        <taxon>Fungi</taxon>
        <taxon>Fungi incertae sedis</taxon>
        <taxon>Zoopagomycota</taxon>
        <taxon>Entomophthoromycotina</taxon>
        <taxon>Entomophthoromycetes</taxon>
        <taxon>Entomophthorales</taxon>
        <taxon>Ancylistaceae</taxon>
        <taxon>Conidiobolus</taxon>
    </lineage>
</organism>
<feature type="region of interest" description="Disordered" evidence="3">
    <location>
        <begin position="32"/>
        <end position="62"/>
    </location>
</feature>
<feature type="non-terminal residue" evidence="5">
    <location>
        <position position="1"/>
    </location>
</feature>
<dbReference type="SUPFAM" id="SSF47095">
    <property type="entry name" value="HMG-box"/>
    <property type="match status" value="1"/>
</dbReference>
<name>A0A137P1B4_CONC2</name>
<feature type="region of interest" description="Disordered" evidence="3">
    <location>
        <begin position="153"/>
        <end position="208"/>
    </location>
</feature>
<dbReference type="CDD" id="cd22016">
    <property type="entry name" value="HMG-box_NHP10-like"/>
    <property type="match status" value="1"/>
</dbReference>
<keyword evidence="2" id="KW-0539">Nucleus</keyword>
<reference evidence="5 6" key="1">
    <citation type="journal article" date="2015" name="Genome Biol. Evol.">
        <title>Phylogenomic analyses indicate that early fungi evolved digesting cell walls of algal ancestors of land plants.</title>
        <authorList>
            <person name="Chang Y."/>
            <person name="Wang S."/>
            <person name="Sekimoto S."/>
            <person name="Aerts A.L."/>
            <person name="Choi C."/>
            <person name="Clum A."/>
            <person name="LaButti K.M."/>
            <person name="Lindquist E.A."/>
            <person name="Yee Ngan C."/>
            <person name="Ohm R.A."/>
            <person name="Salamov A.A."/>
            <person name="Grigoriev I.V."/>
            <person name="Spatafora J.W."/>
            <person name="Berbee M.L."/>
        </authorList>
    </citation>
    <scope>NUCLEOTIDE SEQUENCE [LARGE SCALE GENOMIC DNA]</scope>
    <source>
        <strain evidence="5 6">NRRL 28638</strain>
    </source>
</reference>
<evidence type="ECO:0000313" key="6">
    <source>
        <dbReference type="Proteomes" id="UP000070444"/>
    </source>
</evidence>
<dbReference type="Proteomes" id="UP000070444">
    <property type="component" value="Unassembled WGS sequence"/>
</dbReference>
<dbReference type="InterPro" id="IPR050342">
    <property type="entry name" value="HMGB"/>
</dbReference>
<dbReference type="GO" id="GO:0005634">
    <property type="term" value="C:nucleus"/>
    <property type="evidence" value="ECO:0007669"/>
    <property type="project" value="UniProtKB-UniRule"/>
</dbReference>
<dbReference type="PANTHER" id="PTHR48112">
    <property type="entry name" value="HIGH MOBILITY GROUP PROTEIN DSP1"/>
    <property type="match status" value="1"/>
</dbReference>
<sequence length="208" mass="23930">KKILKLLKFERSFLLERLNYIRNPGEFNTEELISEGLPEPIIPDNKLPKRAEKDPNAPKRPSNAFLMFCQMERSNLKDYHPESSLSDLTKMLGMKWGSMTVEEKKKYYDMYENDKIRYKQEMSNYNPKNPPTSGVVASVINIQDPVVRAIPEEFSEDDDEEENIVASGHHHHSEHNDNHYQSGSGNNNGGGVEATYSDQEAFQEFSDD</sequence>
<dbReference type="PROSITE" id="PS50118">
    <property type="entry name" value="HMG_BOX_2"/>
    <property type="match status" value="1"/>
</dbReference>
<keyword evidence="6" id="KW-1185">Reference proteome</keyword>
<evidence type="ECO:0000256" key="1">
    <source>
        <dbReference type="ARBA" id="ARBA00023125"/>
    </source>
</evidence>
<dbReference type="Pfam" id="PF00505">
    <property type="entry name" value="HMG_box"/>
    <property type="match status" value="1"/>
</dbReference>
<protein>
    <submittedName>
        <fullName evidence="5">HMG-box</fullName>
    </submittedName>
</protein>
<proteinExistence type="predicted"/>
<keyword evidence="1 2" id="KW-0238">DNA-binding</keyword>
<evidence type="ECO:0000259" key="4">
    <source>
        <dbReference type="PROSITE" id="PS50118"/>
    </source>
</evidence>
<dbReference type="SMART" id="SM00398">
    <property type="entry name" value="HMG"/>
    <property type="match status" value="1"/>
</dbReference>
<evidence type="ECO:0000256" key="3">
    <source>
        <dbReference type="SAM" id="MobiDB-lite"/>
    </source>
</evidence>
<feature type="domain" description="HMG box" evidence="4">
    <location>
        <begin position="58"/>
        <end position="126"/>
    </location>
</feature>
<evidence type="ECO:0000313" key="5">
    <source>
        <dbReference type="EMBL" id="KXN68833.1"/>
    </source>
</evidence>
<dbReference type="OrthoDB" id="1919336at2759"/>
<feature type="compositionally biased region" description="Acidic residues" evidence="3">
    <location>
        <begin position="153"/>
        <end position="163"/>
    </location>
</feature>